<dbReference type="GeneID" id="54412428"/>
<evidence type="ECO:0000313" key="3">
    <source>
        <dbReference type="Proteomes" id="UP000799771"/>
    </source>
</evidence>
<keyword evidence="3" id="KW-1185">Reference proteome</keyword>
<dbReference type="Proteomes" id="UP000799771">
    <property type="component" value="Unassembled WGS sequence"/>
</dbReference>
<dbReference type="InterPro" id="IPR001506">
    <property type="entry name" value="Peptidase_M12A"/>
</dbReference>
<dbReference type="GO" id="GO:0006508">
    <property type="term" value="P:proteolysis"/>
    <property type="evidence" value="ECO:0007669"/>
    <property type="project" value="InterPro"/>
</dbReference>
<dbReference type="RefSeq" id="XP_033522678.1">
    <property type="nucleotide sequence ID" value="XM_033671996.1"/>
</dbReference>
<dbReference type="GO" id="GO:0004222">
    <property type="term" value="F:metalloendopeptidase activity"/>
    <property type="evidence" value="ECO:0007669"/>
    <property type="project" value="InterPro"/>
</dbReference>
<accession>A0A6A6A8X7</accession>
<gene>
    <name evidence="2" type="ORF">P153DRAFT_404285</name>
</gene>
<sequence>MTIDLTKTPLENAAFQVAHEFGHVFGLWRVHQREDRDNWFYFDCKNLVGYERTKIEVERDGRVTMDQVCDSPFLSYKYGFLAAAWSKHDYVDDKDWQWRLHTGPFDVKSIV</sequence>
<protein>
    <recommendedName>
        <fullName evidence="1">Peptidase M12A domain-containing protein</fullName>
    </recommendedName>
</protein>
<proteinExistence type="predicted"/>
<dbReference type="Gene3D" id="3.40.390.10">
    <property type="entry name" value="Collagenase (Catalytic Domain)"/>
    <property type="match status" value="1"/>
</dbReference>
<dbReference type="Pfam" id="PF01400">
    <property type="entry name" value="Astacin"/>
    <property type="match status" value="1"/>
</dbReference>
<evidence type="ECO:0000259" key="1">
    <source>
        <dbReference type="Pfam" id="PF01400"/>
    </source>
</evidence>
<dbReference type="EMBL" id="ML977508">
    <property type="protein sequence ID" value="KAF2128289.1"/>
    <property type="molecule type" value="Genomic_DNA"/>
</dbReference>
<evidence type="ECO:0000313" key="2">
    <source>
        <dbReference type="EMBL" id="KAF2128289.1"/>
    </source>
</evidence>
<dbReference type="AlphaFoldDB" id="A0A6A6A8X7"/>
<organism evidence="2 3">
    <name type="scientific">Dothidotthia symphoricarpi CBS 119687</name>
    <dbReference type="NCBI Taxonomy" id="1392245"/>
    <lineage>
        <taxon>Eukaryota</taxon>
        <taxon>Fungi</taxon>
        <taxon>Dikarya</taxon>
        <taxon>Ascomycota</taxon>
        <taxon>Pezizomycotina</taxon>
        <taxon>Dothideomycetes</taxon>
        <taxon>Pleosporomycetidae</taxon>
        <taxon>Pleosporales</taxon>
        <taxon>Dothidotthiaceae</taxon>
        <taxon>Dothidotthia</taxon>
    </lineage>
</organism>
<dbReference type="SUPFAM" id="SSF55486">
    <property type="entry name" value="Metalloproteases ('zincins'), catalytic domain"/>
    <property type="match status" value="1"/>
</dbReference>
<dbReference type="OrthoDB" id="3797394at2759"/>
<reference evidence="2" key="1">
    <citation type="journal article" date="2020" name="Stud. Mycol.">
        <title>101 Dothideomycetes genomes: a test case for predicting lifestyles and emergence of pathogens.</title>
        <authorList>
            <person name="Haridas S."/>
            <person name="Albert R."/>
            <person name="Binder M."/>
            <person name="Bloem J."/>
            <person name="Labutti K."/>
            <person name="Salamov A."/>
            <person name="Andreopoulos B."/>
            <person name="Baker S."/>
            <person name="Barry K."/>
            <person name="Bills G."/>
            <person name="Bluhm B."/>
            <person name="Cannon C."/>
            <person name="Castanera R."/>
            <person name="Culley D."/>
            <person name="Daum C."/>
            <person name="Ezra D."/>
            <person name="Gonzalez J."/>
            <person name="Henrissat B."/>
            <person name="Kuo A."/>
            <person name="Liang C."/>
            <person name="Lipzen A."/>
            <person name="Lutzoni F."/>
            <person name="Magnuson J."/>
            <person name="Mondo S."/>
            <person name="Nolan M."/>
            <person name="Ohm R."/>
            <person name="Pangilinan J."/>
            <person name="Park H.-J."/>
            <person name="Ramirez L."/>
            <person name="Alfaro M."/>
            <person name="Sun H."/>
            <person name="Tritt A."/>
            <person name="Yoshinaga Y."/>
            <person name="Zwiers L.-H."/>
            <person name="Turgeon B."/>
            <person name="Goodwin S."/>
            <person name="Spatafora J."/>
            <person name="Crous P."/>
            <person name="Grigoriev I."/>
        </authorList>
    </citation>
    <scope>NUCLEOTIDE SEQUENCE</scope>
    <source>
        <strain evidence="2">CBS 119687</strain>
    </source>
</reference>
<feature type="domain" description="Peptidase M12A" evidence="1">
    <location>
        <begin position="17"/>
        <end position="58"/>
    </location>
</feature>
<name>A0A6A6A8X7_9PLEO</name>
<dbReference type="InterPro" id="IPR024079">
    <property type="entry name" value="MetalloPept_cat_dom_sf"/>
</dbReference>